<organism evidence="2 3">
    <name type="scientific">Actinocorallia libanotica</name>
    <dbReference type="NCBI Taxonomy" id="46162"/>
    <lineage>
        <taxon>Bacteria</taxon>
        <taxon>Bacillati</taxon>
        <taxon>Actinomycetota</taxon>
        <taxon>Actinomycetes</taxon>
        <taxon>Streptosporangiales</taxon>
        <taxon>Thermomonosporaceae</taxon>
        <taxon>Actinocorallia</taxon>
    </lineage>
</organism>
<dbReference type="InterPro" id="IPR004155">
    <property type="entry name" value="PBS_lyase_HEAT"/>
</dbReference>
<dbReference type="PANTHER" id="PTHR12697:SF5">
    <property type="entry name" value="DEOXYHYPUSINE HYDROXYLASE"/>
    <property type="match status" value="1"/>
</dbReference>
<name>A0ABN1RCX8_9ACTN</name>
<dbReference type="EMBL" id="BAAAHH010000015">
    <property type="protein sequence ID" value="GAA0955080.1"/>
    <property type="molecule type" value="Genomic_DNA"/>
</dbReference>
<protein>
    <recommendedName>
        <fullName evidence="4">HEAT repeat protein</fullName>
    </recommendedName>
</protein>
<dbReference type="Pfam" id="PF13646">
    <property type="entry name" value="HEAT_2"/>
    <property type="match status" value="1"/>
</dbReference>
<dbReference type="SMART" id="SM00567">
    <property type="entry name" value="EZ_HEAT"/>
    <property type="match status" value="2"/>
</dbReference>
<dbReference type="Gene3D" id="1.25.10.10">
    <property type="entry name" value="Leucine-rich Repeat Variant"/>
    <property type="match status" value="1"/>
</dbReference>
<feature type="region of interest" description="Disordered" evidence="1">
    <location>
        <begin position="189"/>
        <end position="220"/>
    </location>
</feature>
<evidence type="ECO:0008006" key="4">
    <source>
        <dbReference type="Google" id="ProtNLM"/>
    </source>
</evidence>
<dbReference type="RefSeq" id="WP_344242315.1">
    <property type="nucleotide sequence ID" value="NZ_BAAAHH010000015.1"/>
</dbReference>
<evidence type="ECO:0000313" key="2">
    <source>
        <dbReference type="EMBL" id="GAA0955080.1"/>
    </source>
</evidence>
<reference evidence="2 3" key="1">
    <citation type="journal article" date="2019" name="Int. J. Syst. Evol. Microbiol.">
        <title>The Global Catalogue of Microorganisms (GCM) 10K type strain sequencing project: providing services to taxonomists for standard genome sequencing and annotation.</title>
        <authorList>
            <consortium name="The Broad Institute Genomics Platform"/>
            <consortium name="The Broad Institute Genome Sequencing Center for Infectious Disease"/>
            <person name="Wu L."/>
            <person name="Ma J."/>
        </authorList>
    </citation>
    <scope>NUCLEOTIDE SEQUENCE [LARGE SCALE GENOMIC DNA]</scope>
    <source>
        <strain evidence="2 3">JCM 10696</strain>
    </source>
</reference>
<dbReference type="SUPFAM" id="SSF48371">
    <property type="entry name" value="ARM repeat"/>
    <property type="match status" value="1"/>
</dbReference>
<comment type="caution">
    <text evidence="2">The sequence shown here is derived from an EMBL/GenBank/DDBJ whole genome shotgun (WGS) entry which is preliminary data.</text>
</comment>
<keyword evidence="3" id="KW-1185">Reference proteome</keyword>
<feature type="region of interest" description="Disordered" evidence="1">
    <location>
        <begin position="1"/>
        <end position="39"/>
    </location>
</feature>
<dbReference type="InterPro" id="IPR016024">
    <property type="entry name" value="ARM-type_fold"/>
</dbReference>
<feature type="compositionally biased region" description="Basic and acidic residues" evidence="1">
    <location>
        <begin position="1"/>
        <end position="10"/>
    </location>
</feature>
<sequence length="220" mass="23182">MRDGSGREPDPDAIFTYNEPDIPPGRDGLPPGDAGRVPDSSRAVLRMRVEELLGARETPGAEAWRPLGRDARRLLVELLDDSAVTGHEAMLQRVMATTAQLGIDEAVPRLGRLLLDRSQSPLTRTFAASAVGRLAPDAALEPLAAAVGDADPMVRRQVARALAAATGPAARAHLERLLDDPAPSVAEAAAEALAAPGRGTGLEPGRGRARDLRPPEELPD</sequence>
<proteinExistence type="predicted"/>
<dbReference type="Proteomes" id="UP001500665">
    <property type="component" value="Unassembled WGS sequence"/>
</dbReference>
<evidence type="ECO:0000313" key="3">
    <source>
        <dbReference type="Proteomes" id="UP001500665"/>
    </source>
</evidence>
<dbReference type="InterPro" id="IPR011989">
    <property type="entry name" value="ARM-like"/>
</dbReference>
<accession>A0ABN1RCX8</accession>
<evidence type="ECO:0000256" key="1">
    <source>
        <dbReference type="SAM" id="MobiDB-lite"/>
    </source>
</evidence>
<feature type="compositionally biased region" description="Basic and acidic residues" evidence="1">
    <location>
        <begin position="205"/>
        <end position="220"/>
    </location>
</feature>
<gene>
    <name evidence="2" type="ORF">GCM10009550_39330</name>
</gene>
<dbReference type="PANTHER" id="PTHR12697">
    <property type="entry name" value="PBS LYASE HEAT-LIKE PROTEIN"/>
    <property type="match status" value="1"/>
</dbReference>